<dbReference type="PANTHER" id="PTHR32071:SF57">
    <property type="entry name" value="C4-DICARBOXYLATE TRANSPORT TRANSCRIPTIONAL REGULATORY PROTEIN DCTD"/>
    <property type="match status" value="1"/>
</dbReference>
<dbReference type="PROSITE" id="PS00675">
    <property type="entry name" value="SIGMA54_INTERACT_1"/>
    <property type="match status" value="1"/>
</dbReference>
<feature type="domain" description="Sigma-54 factor interaction" evidence="5">
    <location>
        <begin position="148"/>
        <end position="378"/>
    </location>
</feature>
<dbReference type="AlphaFoldDB" id="A0A1W1ZJ82"/>
<dbReference type="PROSITE" id="PS00688">
    <property type="entry name" value="SIGMA54_INTERACT_3"/>
    <property type="match status" value="1"/>
</dbReference>
<evidence type="ECO:0000259" key="5">
    <source>
        <dbReference type="PROSITE" id="PS50045"/>
    </source>
</evidence>
<dbReference type="PANTHER" id="PTHR32071">
    <property type="entry name" value="TRANSCRIPTIONAL REGULATORY PROTEIN"/>
    <property type="match status" value="1"/>
</dbReference>
<protein>
    <submittedName>
        <fullName evidence="6">Transcriptional regulator containing PAS, AAA-type ATPase, and DNA-binding Fis domains</fullName>
    </submittedName>
</protein>
<dbReference type="Pfam" id="PF25601">
    <property type="entry name" value="AAA_lid_14"/>
    <property type="match status" value="1"/>
</dbReference>
<dbReference type="OrthoDB" id="9803970at2"/>
<dbReference type="PRINTS" id="PR01590">
    <property type="entry name" value="HTHFIS"/>
</dbReference>
<keyword evidence="7" id="KW-1185">Reference proteome</keyword>
<dbReference type="SUPFAM" id="SSF55785">
    <property type="entry name" value="PYP-like sensor domain (PAS domain)"/>
    <property type="match status" value="1"/>
</dbReference>
<dbReference type="InterPro" id="IPR025944">
    <property type="entry name" value="Sigma_54_int_dom_CS"/>
</dbReference>
<evidence type="ECO:0000313" key="7">
    <source>
        <dbReference type="Proteomes" id="UP000192790"/>
    </source>
</evidence>
<reference evidence="6 7" key="1">
    <citation type="submission" date="2017-04" db="EMBL/GenBank/DDBJ databases">
        <authorList>
            <person name="Afonso C.L."/>
            <person name="Miller P.J."/>
            <person name="Scott M.A."/>
            <person name="Spackman E."/>
            <person name="Goraichik I."/>
            <person name="Dimitrov K.M."/>
            <person name="Suarez D.L."/>
            <person name="Swayne D.E."/>
        </authorList>
    </citation>
    <scope>NUCLEOTIDE SEQUENCE [LARGE SCALE GENOMIC DNA]</scope>
    <source>
        <strain evidence="6 7">DSM 12816</strain>
    </source>
</reference>
<keyword evidence="6" id="KW-0238">DNA-binding</keyword>
<name>A0A1W1ZJ82_9FIRM</name>
<proteinExistence type="predicted"/>
<dbReference type="SUPFAM" id="SSF52540">
    <property type="entry name" value="P-loop containing nucleoside triphosphate hydrolases"/>
    <property type="match status" value="1"/>
</dbReference>
<evidence type="ECO:0000256" key="3">
    <source>
        <dbReference type="ARBA" id="ARBA00023015"/>
    </source>
</evidence>
<evidence type="ECO:0000256" key="4">
    <source>
        <dbReference type="ARBA" id="ARBA00023163"/>
    </source>
</evidence>
<dbReference type="InterPro" id="IPR003593">
    <property type="entry name" value="AAA+_ATPase"/>
</dbReference>
<dbReference type="Gene3D" id="1.10.10.60">
    <property type="entry name" value="Homeodomain-like"/>
    <property type="match status" value="1"/>
</dbReference>
<dbReference type="InterPro" id="IPR002078">
    <property type="entry name" value="Sigma_54_int"/>
</dbReference>
<keyword evidence="2" id="KW-0067">ATP-binding</keyword>
<dbReference type="CDD" id="cd00009">
    <property type="entry name" value="AAA"/>
    <property type="match status" value="1"/>
</dbReference>
<dbReference type="InterPro" id="IPR058031">
    <property type="entry name" value="AAA_lid_NorR"/>
</dbReference>
<dbReference type="GO" id="GO:0005524">
    <property type="term" value="F:ATP binding"/>
    <property type="evidence" value="ECO:0007669"/>
    <property type="project" value="UniProtKB-KW"/>
</dbReference>
<dbReference type="EMBL" id="FWXW01000002">
    <property type="protein sequence ID" value="SMC48081.1"/>
    <property type="molecule type" value="Genomic_DNA"/>
</dbReference>
<dbReference type="SUPFAM" id="SSF46689">
    <property type="entry name" value="Homeodomain-like"/>
    <property type="match status" value="1"/>
</dbReference>
<dbReference type="Proteomes" id="UP000192790">
    <property type="component" value="Unassembled WGS sequence"/>
</dbReference>
<dbReference type="GO" id="GO:0043565">
    <property type="term" value="F:sequence-specific DNA binding"/>
    <property type="evidence" value="ECO:0007669"/>
    <property type="project" value="InterPro"/>
</dbReference>
<keyword evidence="4" id="KW-0804">Transcription</keyword>
<evidence type="ECO:0000256" key="1">
    <source>
        <dbReference type="ARBA" id="ARBA00022741"/>
    </source>
</evidence>
<dbReference type="Gene3D" id="3.40.50.300">
    <property type="entry name" value="P-loop containing nucleotide triphosphate hydrolases"/>
    <property type="match status" value="1"/>
</dbReference>
<sequence>MGAPIEQDELLKHLVDALYLCIVIDAGDIVRYISQAYANILESDRENIIGKDVRAVIPNTKLPEVVKSGKPIPGEIFIMHNGEATICNRFPILGEDGTVQGAFSTATFQNLDLVERLSEELKHLRMENKIYQKQLGSLTRTPFTLDFVIGGSSSIQQLKEEIGMVANTDLTVLITGETGVGKEIFANALHQLSGRKSGPYIKVNCAAIPKDLLEAELFGYSEGAFSGAAKGGKAGKFEQANHGTILLDEIGDLSLDLQSKLLRVLQEREVERIGGLKTKKLDFRVICNTNQNLDEMAARGDFRQDLYYRINVIELFLPPLRERLEDLPALCRFFIDKINRNHGCMVSGISDRMLEIFQKYSWPGNVRELEHVLERAAVLSPSGVLEPEDFRFFLPRAFQSGDTLSSDSLQDQKRKAESDAIRSALLKTGGNKTKASQLLHIPRSLLYEKIKRYHIE</sequence>
<dbReference type="GO" id="GO:0006355">
    <property type="term" value="P:regulation of DNA-templated transcription"/>
    <property type="evidence" value="ECO:0007669"/>
    <property type="project" value="InterPro"/>
</dbReference>
<gene>
    <name evidence="6" type="ORF">SAMN02745168_1128</name>
</gene>
<organism evidence="6 7">
    <name type="scientific">Papillibacter cinnamivorans DSM 12816</name>
    <dbReference type="NCBI Taxonomy" id="1122930"/>
    <lineage>
        <taxon>Bacteria</taxon>
        <taxon>Bacillati</taxon>
        <taxon>Bacillota</taxon>
        <taxon>Clostridia</taxon>
        <taxon>Eubacteriales</taxon>
        <taxon>Oscillospiraceae</taxon>
        <taxon>Papillibacter</taxon>
    </lineage>
</organism>
<keyword evidence="1" id="KW-0547">Nucleotide-binding</keyword>
<dbReference type="RefSeq" id="WP_084233759.1">
    <property type="nucleotide sequence ID" value="NZ_FWXW01000002.1"/>
</dbReference>
<dbReference type="InterPro" id="IPR025662">
    <property type="entry name" value="Sigma_54_int_dom_ATP-bd_1"/>
</dbReference>
<keyword evidence="3" id="KW-0805">Transcription regulation</keyword>
<dbReference type="InterPro" id="IPR027417">
    <property type="entry name" value="P-loop_NTPase"/>
</dbReference>
<dbReference type="Pfam" id="PF02954">
    <property type="entry name" value="HTH_8"/>
    <property type="match status" value="1"/>
</dbReference>
<dbReference type="Gene3D" id="3.30.450.20">
    <property type="entry name" value="PAS domain"/>
    <property type="match status" value="1"/>
</dbReference>
<dbReference type="Gene3D" id="1.10.8.60">
    <property type="match status" value="1"/>
</dbReference>
<dbReference type="InterPro" id="IPR035965">
    <property type="entry name" value="PAS-like_dom_sf"/>
</dbReference>
<dbReference type="InterPro" id="IPR009057">
    <property type="entry name" value="Homeodomain-like_sf"/>
</dbReference>
<dbReference type="Pfam" id="PF00158">
    <property type="entry name" value="Sigma54_activat"/>
    <property type="match status" value="1"/>
</dbReference>
<accession>A0A1W1ZJ82</accession>
<dbReference type="SMART" id="SM00382">
    <property type="entry name" value="AAA"/>
    <property type="match status" value="1"/>
</dbReference>
<evidence type="ECO:0000313" key="6">
    <source>
        <dbReference type="EMBL" id="SMC48081.1"/>
    </source>
</evidence>
<dbReference type="PROSITE" id="PS50045">
    <property type="entry name" value="SIGMA54_INTERACT_4"/>
    <property type="match status" value="1"/>
</dbReference>
<dbReference type="STRING" id="1122930.SAMN02745168_1128"/>
<dbReference type="InterPro" id="IPR002197">
    <property type="entry name" value="HTH_Fis"/>
</dbReference>
<dbReference type="FunFam" id="3.40.50.300:FF:000006">
    <property type="entry name" value="DNA-binding transcriptional regulator NtrC"/>
    <property type="match status" value="1"/>
</dbReference>
<evidence type="ECO:0000256" key="2">
    <source>
        <dbReference type="ARBA" id="ARBA00022840"/>
    </source>
</evidence>